<dbReference type="AlphaFoldDB" id="A0A6J6Q476"/>
<dbReference type="FunFam" id="3.40.50.720:FF:000084">
    <property type="entry name" value="Short-chain dehydrogenase reductase"/>
    <property type="match status" value="1"/>
</dbReference>
<reference evidence="2" key="1">
    <citation type="submission" date="2020-05" db="EMBL/GenBank/DDBJ databases">
        <authorList>
            <person name="Chiriac C."/>
            <person name="Salcher M."/>
            <person name="Ghai R."/>
            <person name="Kavagutti S V."/>
        </authorList>
    </citation>
    <scope>NUCLEOTIDE SEQUENCE</scope>
</reference>
<dbReference type="PANTHER" id="PTHR42760">
    <property type="entry name" value="SHORT-CHAIN DEHYDROGENASES/REDUCTASES FAMILY MEMBER"/>
    <property type="match status" value="1"/>
</dbReference>
<dbReference type="SUPFAM" id="SSF51735">
    <property type="entry name" value="NAD(P)-binding Rossmann-fold domains"/>
    <property type="match status" value="1"/>
</dbReference>
<dbReference type="InterPro" id="IPR002347">
    <property type="entry name" value="SDR_fam"/>
</dbReference>
<comment type="similarity">
    <text evidence="1">Belongs to the short-chain dehydrogenases/reductases (SDR) family.</text>
</comment>
<dbReference type="EMBL" id="CAEZXW010000048">
    <property type="protein sequence ID" value="CAB4705596.1"/>
    <property type="molecule type" value="Genomic_DNA"/>
</dbReference>
<dbReference type="PRINTS" id="PR00080">
    <property type="entry name" value="SDRFAMILY"/>
</dbReference>
<dbReference type="CDD" id="cd05233">
    <property type="entry name" value="SDR_c"/>
    <property type="match status" value="1"/>
</dbReference>
<dbReference type="GO" id="GO:0016616">
    <property type="term" value="F:oxidoreductase activity, acting on the CH-OH group of donors, NAD or NADP as acceptor"/>
    <property type="evidence" value="ECO:0007669"/>
    <property type="project" value="TreeGrafter"/>
</dbReference>
<dbReference type="PRINTS" id="PR00081">
    <property type="entry name" value="GDHRDH"/>
</dbReference>
<dbReference type="InterPro" id="IPR036291">
    <property type="entry name" value="NAD(P)-bd_dom_sf"/>
</dbReference>
<dbReference type="PANTHER" id="PTHR42760:SF40">
    <property type="entry name" value="3-OXOACYL-[ACYL-CARRIER-PROTEIN] REDUCTASE, CHLOROPLASTIC"/>
    <property type="match status" value="1"/>
</dbReference>
<gene>
    <name evidence="2" type="ORF">UFOPK2593_00866</name>
</gene>
<organism evidence="2">
    <name type="scientific">freshwater metagenome</name>
    <dbReference type="NCBI Taxonomy" id="449393"/>
    <lineage>
        <taxon>unclassified sequences</taxon>
        <taxon>metagenomes</taxon>
        <taxon>ecological metagenomes</taxon>
    </lineage>
</organism>
<accession>A0A6J6Q476</accession>
<evidence type="ECO:0000313" key="2">
    <source>
        <dbReference type="EMBL" id="CAB4705596.1"/>
    </source>
</evidence>
<dbReference type="Gene3D" id="3.40.50.720">
    <property type="entry name" value="NAD(P)-binding Rossmann-like Domain"/>
    <property type="match status" value="1"/>
</dbReference>
<dbReference type="Pfam" id="PF13561">
    <property type="entry name" value="adh_short_C2"/>
    <property type="match status" value="1"/>
</dbReference>
<proteinExistence type="inferred from homology"/>
<sequence>MRNRTTLQNLKQIGATHGRKAMTPACNHIAFEMNINVIPVGELLGHLFMDLWIGEANAGEGLIAEDHAKAEGVQRLITLPDGDLVVGLHLLEQAREVETSGASPDHGNPHGVESFLGRASHSGKLTIANPTTEVLGVPHLKYGLWERFEAGEMMKLAGRVALVTGGAGGLGGAIALGAAEAGAAVAILDVKGVDDAVAHLHSLGFKAAGRTVDVRDGKAVAGAVESLAAELGPIDTLIAAAGGSLGTPRDLDDISEDDLDLVLDVNIKGTFHCARAVLPFMRQAGRGAIVTFSSIGGRSASPVTGVPYAAAKAGLLGLTRRLAKEVGGENIRVNAIAPGLFLTDRLQGMFDALPEADRREVIDSIPLGRMPSIQECVDPVLFLASDESSYITGVVLDVNGGRFMAG</sequence>
<name>A0A6J6Q476_9ZZZZ</name>
<evidence type="ECO:0000256" key="1">
    <source>
        <dbReference type="ARBA" id="ARBA00006484"/>
    </source>
</evidence>
<dbReference type="GO" id="GO:0030497">
    <property type="term" value="P:fatty acid elongation"/>
    <property type="evidence" value="ECO:0007669"/>
    <property type="project" value="TreeGrafter"/>
</dbReference>
<protein>
    <submittedName>
        <fullName evidence="2">Unannotated protein</fullName>
    </submittedName>
</protein>